<evidence type="ECO:0000313" key="1">
    <source>
        <dbReference type="EMBL" id="MCS5733769.1"/>
    </source>
</evidence>
<evidence type="ECO:0008006" key="3">
    <source>
        <dbReference type="Google" id="ProtNLM"/>
    </source>
</evidence>
<protein>
    <recommendedName>
        <fullName evidence="3">RiboL-PSP-HEPN domain-containing protein</fullName>
    </recommendedName>
</protein>
<evidence type="ECO:0000313" key="2">
    <source>
        <dbReference type="Proteomes" id="UP001165586"/>
    </source>
</evidence>
<dbReference type="EMBL" id="JANLCJ010000002">
    <property type="protein sequence ID" value="MCS5733769.1"/>
    <property type="molecule type" value="Genomic_DNA"/>
</dbReference>
<accession>A0ABT2H1E9</accession>
<organism evidence="1 2">
    <name type="scientific">Herbiconiux daphne</name>
    <dbReference type="NCBI Taxonomy" id="2970914"/>
    <lineage>
        <taxon>Bacteria</taxon>
        <taxon>Bacillati</taxon>
        <taxon>Actinomycetota</taxon>
        <taxon>Actinomycetes</taxon>
        <taxon>Micrococcales</taxon>
        <taxon>Microbacteriaceae</taxon>
        <taxon>Herbiconiux</taxon>
    </lineage>
</organism>
<dbReference type="RefSeq" id="WP_259538584.1">
    <property type="nucleotide sequence ID" value="NZ_JANLCJ010000002.1"/>
</dbReference>
<keyword evidence="2" id="KW-1185">Reference proteome</keyword>
<dbReference type="Proteomes" id="UP001165586">
    <property type="component" value="Unassembled WGS sequence"/>
</dbReference>
<reference evidence="1" key="1">
    <citation type="submission" date="2022-08" db="EMBL/GenBank/DDBJ databases">
        <authorList>
            <person name="Deng Y."/>
            <person name="Han X.-F."/>
            <person name="Zhang Y.-Q."/>
        </authorList>
    </citation>
    <scope>NUCLEOTIDE SEQUENCE</scope>
    <source>
        <strain evidence="1">CPCC 203386</strain>
    </source>
</reference>
<proteinExistence type="predicted"/>
<comment type="caution">
    <text evidence="1">The sequence shown here is derived from an EMBL/GenBank/DDBJ whole genome shotgun (WGS) entry which is preliminary data.</text>
</comment>
<name>A0ABT2H1E9_9MICO</name>
<sequence>MVSEALSSWRDSRSTNLDALVGAHQAVTRGLPGRPSLTTELNHALIARLASELQGFSRDLHDQASDGFLTSLTVPDPGIRQILRARLEDGRKLDSGNANAGNLGNDFLRIGLRLWPNIHAAHPVRGVRWHDWVEWLNLARNGIAHNDPVKLGQASAAHPLTLATFRTARGVLNQFASGMDAVVETYLRGKTGVQPW</sequence>
<gene>
    <name evidence="1" type="ORF">N1032_08455</name>
</gene>